<organism evidence="1">
    <name type="scientific">Anguilla anguilla</name>
    <name type="common">European freshwater eel</name>
    <name type="synonym">Muraena anguilla</name>
    <dbReference type="NCBI Taxonomy" id="7936"/>
    <lineage>
        <taxon>Eukaryota</taxon>
        <taxon>Metazoa</taxon>
        <taxon>Chordata</taxon>
        <taxon>Craniata</taxon>
        <taxon>Vertebrata</taxon>
        <taxon>Euteleostomi</taxon>
        <taxon>Actinopterygii</taxon>
        <taxon>Neopterygii</taxon>
        <taxon>Teleostei</taxon>
        <taxon>Anguilliformes</taxon>
        <taxon>Anguillidae</taxon>
        <taxon>Anguilla</taxon>
    </lineage>
</organism>
<proteinExistence type="predicted"/>
<name>A0A0E9XWN5_ANGAN</name>
<reference evidence="1" key="1">
    <citation type="submission" date="2014-11" db="EMBL/GenBank/DDBJ databases">
        <authorList>
            <person name="Amaro Gonzalez C."/>
        </authorList>
    </citation>
    <scope>NUCLEOTIDE SEQUENCE</scope>
</reference>
<protein>
    <submittedName>
        <fullName evidence="1">Uncharacterized protein</fullName>
    </submittedName>
</protein>
<sequence length="48" mass="5406">MAVRSAQWYGSVLLKWQTESSVLSFEWVVFMFYPPADGKGSPVSVEAH</sequence>
<evidence type="ECO:0000313" key="1">
    <source>
        <dbReference type="EMBL" id="JAI07080.1"/>
    </source>
</evidence>
<dbReference type="AlphaFoldDB" id="A0A0E9XWN5"/>
<accession>A0A0E9XWN5</accession>
<dbReference type="EMBL" id="GBXM01001498">
    <property type="protein sequence ID" value="JAI07080.1"/>
    <property type="molecule type" value="Transcribed_RNA"/>
</dbReference>
<reference evidence="1" key="2">
    <citation type="journal article" date="2015" name="Fish Shellfish Immunol.">
        <title>Early steps in the European eel (Anguilla anguilla)-Vibrio vulnificus interaction in the gills: Role of the RtxA13 toxin.</title>
        <authorList>
            <person name="Callol A."/>
            <person name="Pajuelo D."/>
            <person name="Ebbesson L."/>
            <person name="Teles M."/>
            <person name="MacKenzie S."/>
            <person name="Amaro C."/>
        </authorList>
    </citation>
    <scope>NUCLEOTIDE SEQUENCE</scope>
</reference>